<accession>A0A8E1WLQ7</accession>
<sequence length="206" mass="22539">MSKTASFRDFLKTGKLGPLETGKTLLAVADALGPPNWFQIHPDTKLVPSYWGYGKVEISFDLDPPYEIQWFQIENAGELSGKHEAIAKDFKLALEGFSATTKPSEFLQAGLWLEAIVHIGALADDLYLNISAGRVAMHFRVDSSFVEDGDAARYANNTPVTDLVKDLDSKTTIDSIYAMPSPDEAIRSASVTTIHQISGKDYLAAL</sequence>
<dbReference type="RefSeq" id="WP_184772950.1">
    <property type="nucleotide sequence ID" value="NZ_JACHGI010000017.1"/>
</dbReference>
<dbReference type="AlphaFoldDB" id="A0A8E1WLQ7"/>
<proteinExistence type="predicted"/>
<gene>
    <name evidence="1" type="ORF">HNQ96_005387</name>
</gene>
<evidence type="ECO:0000313" key="1">
    <source>
        <dbReference type="EMBL" id="MBB6469497.1"/>
    </source>
</evidence>
<comment type="caution">
    <text evidence="1">The sequence shown here is derived from an EMBL/GenBank/DDBJ whole genome shotgun (WGS) entry which is preliminary data.</text>
</comment>
<reference evidence="1 2" key="1">
    <citation type="submission" date="2020-08" db="EMBL/GenBank/DDBJ databases">
        <title>Genomic Encyclopedia of Type Strains, Phase IV (KMG-IV): sequencing the most valuable type-strain genomes for metagenomic binning, comparative biology and taxonomic classification.</title>
        <authorList>
            <person name="Goeker M."/>
        </authorList>
    </citation>
    <scope>NUCLEOTIDE SEQUENCE [LARGE SCALE GENOMIC DNA]</scope>
    <source>
        <strain evidence="1 2">DSM 17454</strain>
    </source>
</reference>
<organism evidence="1 2">
    <name type="scientific">Aminobacter carboxidus</name>
    <dbReference type="NCBI Taxonomy" id="376165"/>
    <lineage>
        <taxon>Bacteria</taxon>
        <taxon>Pseudomonadati</taxon>
        <taxon>Pseudomonadota</taxon>
        <taxon>Alphaproteobacteria</taxon>
        <taxon>Hyphomicrobiales</taxon>
        <taxon>Phyllobacteriaceae</taxon>
        <taxon>Aminobacter</taxon>
    </lineage>
</organism>
<protein>
    <submittedName>
        <fullName evidence="1">Uncharacterized protein</fullName>
    </submittedName>
</protein>
<dbReference type="EMBL" id="JACHGI010000017">
    <property type="protein sequence ID" value="MBB6469497.1"/>
    <property type="molecule type" value="Genomic_DNA"/>
</dbReference>
<name>A0A8E1WLQ7_9HYPH</name>
<evidence type="ECO:0000313" key="2">
    <source>
        <dbReference type="Proteomes" id="UP000532373"/>
    </source>
</evidence>
<dbReference type="Proteomes" id="UP000532373">
    <property type="component" value="Unassembled WGS sequence"/>
</dbReference>